<name>A0A5M9P0R8_9VIBR</name>
<protein>
    <recommendedName>
        <fullName evidence="3">Lipoprotein</fullName>
    </recommendedName>
</protein>
<dbReference type="PROSITE" id="PS51257">
    <property type="entry name" value="PROKAR_LIPOPROTEIN"/>
    <property type="match status" value="1"/>
</dbReference>
<organism evidence="1 2">
    <name type="scientific">Vibrio gigantis</name>
    <dbReference type="NCBI Taxonomy" id="296199"/>
    <lineage>
        <taxon>Bacteria</taxon>
        <taxon>Pseudomonadati</taxon>
        <taxon>Pseudomonadota</taxon>
        <taxon>Gammaproteobacteria</taxon>
        <taxon>Vibrionales</taxon>
        <taxon>Vibrionaceae</taxon>
        <taxon>Vibrio</taxon>
    </lineage>
</organism>
<keyword evidence="2" id="KW-1185">Reference proteome</keyword>
<dbReference type="EMBL" id="VXJS01000003">
    <property type="protein sequence ID" value="KAA8678387.1"/>
    <property type="molecule type" value="Genomic_DNA"/>
</dbReference>
<evidence type="ECO:0008006" key="3">
    <source>
        <dbReference type="Google" id="ProtNLM"/>
    </source>
</evidence>
<evidence type="ECO:0000313" key="2">
    <source>
        <dbReference type="Proteomes" id="UP000322521"/>
    </source>
</evidence>
<dbReference type="RefSeq" id="WP_086715662.1">
    <property type="nucleotide sequence ID" value="NZ_AP025492.1"/>
</dbReference>
<gene>
    <name evidence="1" type="ORF">F4W18_06495</name>
</gene>
<proteinExistence type="predicted"/>
<accession>A0A5M9P0R8</accession>
<dbReference type="AlphaFoldDB" id="A0A5M9P0R8"/>
<sequence>MAKLRTFGIAYVALALFGCGSDDSSKPALVEPIQDIAPSTPAELSNFINSIIKPENEDAAQVYADKLKSGSIQETQQAAIDILAYAQNNLQVTEYLQSIFLDNLIDLPEDLENLSLYSYLEYLSQGNSPITPCEEDGTNCDISIDPIHPPIVIDLRQKLERYLRDNNGDLIIEPIDVVIEPIDPGFEADPIDIGTPVDECHIDQSCDIVIDPIDVIIPTRPNPLPTEGVITQEQLKQSSIWFLGYRQMNISEESNLVLVLENNENLDLKTGEKLIVDGHFRITSTK</sequence>
<evidence type="ECO:0000313" key="1">
    <source>
        <dbReference type="EMBL" id="KAA8678387.1"/>
    </source>
</evidence>
<comment type="caution">
    <text evidence="1">The sequence shown here is derived from an EMBL/GenBank/DDBJ whole genome shotgun (WGS) entry which is preliminary data.</text>
</comment>
<reference evidence="1 2" key="1">
    <citation type="submission" date="2019-09" db="EMBL/GenBank/DDBJ databases">
        <title>Draft genome sequence of various Type strains from the CCUG.</title>
        <authorList>
            <person name="Pineiro-Iglesias B."/>
            <person name="Tunovic T."/>
            <person name="Unosson C."/>
            <person name="Inganas E."/>
            <person name="Ohlen M."/>
            <person name="Cardew S."/>
            <person name="Jensie-Markopoulos S."/>
            <person name="Salva-Serra F."/>
            <person name="Jaen-Luchoro D."/>
            <person name="Karlsson R."/>
            <person name="Svensson-Stadler L."/>
            <person name="Chun J."/>
            <person name="Moore E."/>
        </authorList>
    </citation>
    <scope>NUCLEOTIDE SEQUENCE [LARGE SCALE GENOMIC DNA]</scope>
    <source>
        <strain evidence="1 2">CCUG 56969T</strain>
    </source>
</reference>
<dbReference type="Proteomes" id="UP000322521">
    <property type="component" value="Unassembled WGS sequence"/>
</dbReference>